<protein>
    <submittedName>
        <fullName evidence="2">Uncharacterized protein</fullName>
    </submittedName>
</protein>
<keyword evidence="3" id="KW-1185">Reference proteome</keyword>
<proteinExistence type="predicted"/>
<dbReference type="RefSeq" id="WP_104480365.1">
    <property type="nucleotide sequence ID" value="NZ_CP154825.1"/>
</dbReference>
<feature type="transmembrane region" description="Helical" evidence="1">
    <location>
        <begin position="15"/>
        <end position="35"/>
    </location>
</feature>
<keyword evidence="1" id="KW-0472">Membrane</keyword>
<comment type="caution">
    <text evidence="2">The sequence shown here is derived from an EMBL/GenBank/DDBJ whole genome shotgun (WGS) entry which is preliminary data.</text>
</comment>
<feature type="transmembrane region" description="Helical" evidence="1">
    <location>
        <begin position="105"/>
        <end position="126"/>
    </location>
</feature>
<dbReference type="Proteomes" id="UP000239203">
    <property type="component" value="Unassembled WGS sequence"/>
</dbReference>
<evidence type="ECO:0000313" key="2">
    <source>
        <dbReference type="EMBL" id="PPK66379.1"/>
    </source>
</evidence>
<dbReference type="EMBL" id="PTIX01000010">
    <property type="protein sequence ID" value="PPK66379.1"/>
    <property type="molecule type" value="Genomic_DNA"/>
</dbReference>
<dbReference type="OrthoDB" id="5198533at2"/>
<reference evidence="2 3" key="1">
    <citation type="submission" date="2018-02" db="EMBL/GenBank/DDBJ databases">
        <title>Genomic Encyclopedia of Archaeal and Bacterial Type Strains, Phase II (KMG-II): from individual species to whole genera.</title>
        <authorList>
            <person name="Goeker M."/>
        </authorList>
    </citation>
    <scope>NUCLEOTIDE SEQUENCE [LARGE SCALE GENOMIC DNA]</scope>
    <source>
        <strain evidence="2 3">YU 961-1</strain>
    </source>
</reference>
<organism evidence="2 3">
    <name type="scientific">Actinokineospora auranticolor</name>
    <dbReference type="NCBI Taxonomy" id="155976"/>
    <lineage>
        <taxon>Bacteria</taxon>
        <taxon>Bacillati</taxon>
        <taxon>Actinomycetota</taxon>
        <taxon>Actinomycetes</taxon>
        <taxon>Pseudonocardiales</taxon>
        <taxon>Pseudonocardiaceae</taxon>
        <taxon>Actinokineospora</taxon>
    </lineage>
</organism>
<accession>A0A2S6GMB1</accession>
<gene>
    <name evidence="2" type="ORF">CLV40_11083</name>
</gene>
<name>A0A2S6GMB1_9PSEU</name>
<evidence type="ECO:0000256" key="1">
    <source>
        <dbReference type="SAM" id="Phobius"/>
    </source>
</evidence>
<sequence>MKVYAERAARRGRQLVADVVAGAVAVGAILVALRVRDVVLGLRAPGDRLVDAGTALRGTFDTAAAKADGVPLVGDSLANALLSGSNAGIRIADAGWRQIHAVENLATWLTSVLIAVPLAFLLVTWLPLRVHYARQATGAARLRDLGPAGHDVLALRALATQPHTRLAATGATATAWRDADPAAVALLANLELHRLGLNPTPPLPR</sequence>
<dbReference type="AlphaFoldDB" id="A0A2S6GMB1"/>
<keyword evidence="1" id="KW-0812">Transmembrane</keyword>
<keyword evidence="1" id="KW-1133">Transmembrane helix</keyword>
<evidence type="ECO:0000313" key="3">
    <source>
        <dbReference type="Proteomes" id="UP000239203"/>
    </source>
</evidence>